<gene>
    <name evidence="1" type="ORF">POL25_11525</name>
</gene>
<evidence type="ECO:0000313" key="2">
    <source>
        <dbReference type="Proteomes" id="UP001221686"/>
    </source>
</evidence>
<evidence type="ECO:0000313" key="1">
    <source>
        <dbReference type="EMBL" id="MDC0717528.1"/>
    </source>
</evidence>
<protein>
    <submittedName>
        <fullName evidence="1">Uncharacterized protein</fullName>
    </submittedName>
</protein>
<accession>A0ABT5DXR6</accession>
<comment type="caution">
    <text evidence="1">The sequence shown here is derived from an EMBL/GenBank/DDBJ whole genome shotgun (WGS) entry which is preliminary data.</text>
</comment>
<keyword evidence="2" id="KW-1185">Reference proteome</keyword>
<proteinExistence type="predicted"/>
<dbReference type="Proteomes" id="UP001221686">
    <property type="component" value="Unassembled WGS sequence"/>
</dbReference>
<sequence length="195" mass="21804">MAFIVASELHPLSTEIADNPSASAFFIRIAGARATLAGASRSLAQRRRSVAGCRRARTVVLVRDPRKFMSWHIHVYPVQVKTDYHDLPDQEQRDAYIENAAGLPKFSDDQLAMIRKHLGRRKYSETGSGRFSNEDEDAEALLTANGLFFTGHGESGTMEVSMTASEFASDYFMKGNFTVHDIQNETWEPAEPKPH</sequence>
<name>A0ABT5DXR6_9BACT</name>
<dbReference type="EMBL" id="JAQNDL010000001">
    <property type="protein sequence ID" value="MDC0717528.1"/>
    <property type="molecule type" value="Genomic_DNA"/>
</dbReference>
<reference evidence="1 2" key="1">
    <citation type="submission" date="2022-11" db="EMBL/GenBank/DDBJ databases">
        <title>Minimal conservation of predation-associated metabolite biosynthetic gene clusters underscores biosynthetic potential of Myxococcota including descriptions for ten novel species: Archangium lansinium sp. nov., Myxococcus landrumus sp. nov., Nannocystis bai.</title>
        <authorList>
            <person name="Ahearne A."/>
            <person name="Stevens C."/>
            <person name="Dowd S."/>
        </authorList>
    </citation>
    <scope>NUCLEOTIDE SEQUENCE [LARGE SCALE GENOMIC DNA]</scope>
    <source>
        <strain evidence="1 2">BB15-2</strain>
    </source>
</reference>
<organism evidence="1 2">
    <name type="scientific">Nannocystis bainbridge</name>
    <dbReference type="NCBI Taxonomy" id="2995303"/>
    <lineage>
        <taxon>Bacteria</taxon>
        <taxon>Pseudomonadati</taxon>
        <taxon>Myxococcota</taxon>
        <taxon>Polyangia</taxon>
        <taxon>Nannocystales</taxon>
        <taxon>Nannocystaceae</taxon>
        <taxon>Nannocystis</taxon>
    </lineage>
</organism>